<dbReference type="InterPro" id="IPR050904">
    <property type="entry name" value="Adhesion/Biosynth-related"/>
</dbReference>
<name>A0A6M5YE67_9BACT</name>
<evidence type="ECO:0000256" key="1">
    <source>
        <dbReference type="SAM" id="SignalP"/>
    </source>
</evidence>
<dbReference type="AlphaFoldDB" id="A0A6M5YE67"/>
<dbReference type="PANTHER" id="PTHR10900:SF77">
    <property type="entry name" value="FI19380P1"/>
    <property type="match status" value="1"/>
</dbReference>
<dbReference type="KEGG" id="stae:HNV11_09330"/>
<evidence type="ECO:0000313" key="3">
    <source>
        <dbReference type="EMBL" id="QJW92289.1"/>
    </source>
</evidence>
<feature type="chain" id="PRO_5026653381" evidence="1">
    <location>
        <begin position="24"/>
        <end position="336"/>
    </location>
</feature>
<dbReference type="InterPro" id="IPR036378">
    <property type="entry name" value="FAS1_dom_sf"/>
</dbReference>
<proteinExistence type="predicted"/>
<dbReference type="GO" id="GO:0005615">
    <property type="term" value="C:extracellular space"/>
    <property type="evidence" value="ECO:0007669"/>
    <property type="project" value="TreeGrafter"/>
</dbReference>
<gene>
    <name evidence="3" type="ORF">HNV11_09330</name>
</gene>
<dbReference type="Proteomes" id="UP000502756">
    <property type="component" value="Chromosome"/>
</dbReference>
<dbReference type="Pfam" id="PF02469">
    <property type="entry name" value="Fasciclin"/>
    <property type="match status" value="2"/>
</dbReference>
<reference evidence="3 4" key="1">
    <citation type="submission" date="2020-05" db="EMBL/GenBank/DDBJ databases">
        <title>Genome sequencing of Spirosoma sp. TS118.</title>
        <authorList>
            <person name="Lee J.-H."/>
            <person name="Jeong S."/>
            <person name="Zhao L."/>
            <person name="Jung J.-H."/>
            <person name="Kim M.-K."/>
            <person name="Lim S."/>
        </authorList>
    </citation>
    <scope>NUCLEOTIDE SEQUENCE [LARGE SCALE GENOMIC DNA]</scope>
    <source>
        <strain evidence="3 4">TS118</strain>
    </source>
</reference>
<dbReference type="SUPFAM" id="SSF82153">
    <property type="entry name" value="FAS1 domain"/>
    <property type="match status" value="2"/>
</dbReference>
<sequence length="336" mass="34428">MQRMTALRSRGLFAVLLTGLVLAFSSCKKDEDNTPAPPTIYSLISTGNQFTILKKALVKAGLNGPLSQPGNLTVFAPTDAAFRAFGYADTNAINNIPATQVPLLVAVLQYHVIGSKVESSAIPAAVNTPQQTLGGLPLYVTKAASSTTSSATSTSISVNGARVVSLDGQASNGAVHVIDRVLLPPVLGNIAATLQGIPTLFPTYSFTFLQAAVAKAGIGGALIANGPLTVFAPTDAAFTAANPNIKTVEDVNALPAATLAQILSYHVINNARAYTPLITNGQSLTTLQGGTITAATSTTGITVTGRGNNSTASRVIGPDLSATNGVIHVIDRLLLP</sequence>
<dbReference type="PANTHER" id="PTHR10900">
    <property type="entry name" value="PERIOSTIN-RELATED"/>
    <property type="match status" value="1"/>
</dbReference>
<dbReference type="PROSITE" id="PS50213">
    <property type="entry name" value="FAS1"/>
    <property type="match status" value="2"/>
</dbReference>
<organism evidence="3 4">
    <name type="scientific">Spirosoma taeanense</name>
    <dbReference type="NCBI Taxonomy" id="2735870"/>
    <lineage>
        <taxon>Bacteria</taxon>
        <taxon>Pseudomonadati</taxon>
        <taxon>Bacteroidota</taxon>
        <taxon>Cytophagia</taxon>
        <taxon>Cytophagales</taxon>
        <taxon>Cytophagaceae</taxon>
        <taxon>Spirosoma</taxon>
    </lineage>
</organism>
<dbReference type="SMART" id="SM00554">
    <property type="entry name" value="FAS1"/>
    <property type="match status" value="2"/>
</dbReference>
<evidence type="ECO:0000313" key="4">
    <source>
        <dbReference type="Proteomes" id="UP000502756"/>
    </source>
</evidence>
<dbReference type="PROSITE" id="PS51257">
    <property type="entry name" value="PROKAR_LIPOPROTEIN"/>
    <property type="match status" value="1"/>
</dbReference>
<protein>
    <submittedName>
        <fullName evidence="3">Fasciclin domain-containing protein</fullName>
    </submittedName>
</protein>
<dbReference type="EMBL" id="CP053435">
    <property type="protein sequence ID" value="QJW92289.1"/>
    <property type="molecule type" value="Genomic_DNA"/>
</dbReference>
<keyword evidence="1" id="KW-0732">Signal</keyword>
<feature type="domain" description="FAS1" evidence="2">
    <location>
        <begin position="37"/>
        <end position="182"/>
    </location>
</feature>
<feature type="signal peptide" evidence="1">
    <location>
        <begin position="1"/>
        <end position="23"/>
    </location>
</feature>
<dbReference type="InterPro" id="IPR000782">
    <property type="entry name" value="FAS1_domain"/>
</dbReference>
<feature type="domain" description="FAS1" evidence="2">
    <location>
        <begin position="193"/>
        <end position="334"/>
    </location>
</feature>
<keyword evidence="4" id="KW-1185">Reference proteome</keyword>
<evidence type="ECO:0000259" key="2">
    <source>
        <dbReference type="PROSITE" id="PS50213"/>
    </source>
</evidence>
<dbReference type="Gene3D" id="2.30.180.10">
    <property type="entry name" value="FAS1 domain"/>
    <property type="match status" value="2"/>
</dbReference>
<accession>A0A6M5YE67</accession>